<proteinExistence type="predicted"/>
<accession>A0A0D0CAI7</accession>
<protein>
    <submittedName>
        <fullName evidence="1">Uncharacterized protein</fullName>
    </submittedName>
</protein>
<gene>
    <name evidence="1" type="ORF">GYMLUDRAFT_78056</name>
</gene>
<reference evidence="1 2" key="1">
    <citation type="submission" date="2014-04" db="EMBL/GenBank/DDBJ databases">
        <title>Evolutionary Origins and Diversification of the Mycorrhizal Mutualists.</title>
        <authorList>
            <consortium name="DOE Joint Genome Institute"/>
            <consortium name="Mycorrhizal Genomics Consortium"/>
            <person name="Kohler A."/>
            <person name="Kuo A."/>
            <person name="Nagy L.G."/>
            <person name="Floudas D."/>
            <person name="Copeland A."/>
            <person name="Barry K.W."/>
            <person name="Cichocki N."/>
            <person name="Veneault-Fourrey C."/>
            <person name="LaButti K."/>
            <person name="Lindquist E.A."/>
            <person name="Lipzen A."/>
            <person name="Lundell T."/>
            <person name="Morin E."/>
            <person name="Murat C."/>
            <person name="Riley R."/>
            <person name="Ohm R."/>
            <person name="Sun H."/>
            <person name="Tunlid A."/>
            <person name="Henrissat B."/>
            <person name="Grigoriev I.V."/>
            <person name="Hibbett D.S."/>
            <person name="Martin F."/>
        </authorList>
    </citation>
    <scope>NUCLEOTIDE SEQUENCE [LARGE SCALE GENOMIC DNA]</scope>
    <source>
        <strain evidence="1 2">FD-317 M1</strain>
    </source>
</reference>
<dbReference type="EMBL" id="KN834853">
    <property type="protein sequence ID" value="KIK51868.1"/>
    <property type="molecule type" value="Genomic_DNA"/>
</dbReference>
<name>A0A0D0CAI7_9AGAR</name>
<dbReference type="HOGENOM" id="CLU_043831_0_0_1"/>
<keyword evidence="2" id="KW-1185">Reference proteome</keyword>
<dbReference type="Proteomes" id="UP000053593">
    <property type="component" value="Unassembled WGS sequence"/>
</dbReference>
<evidence type="ECO:0000313" key="2">
    <source>
        <dbReference type="Proteomes" id="UP000053593"/>
    </source>
</evidence>
<organism evidence="1 2">
    <name type="scientific">Collybiopsis luxurians FD-317 M1</name>
    <dbReference type="NCBI Taxonomy" id="944289"/>
    <lineage>
        <taxon>Eukaryota</taxon>
        <taxon>Fungi</taxon>
        <taxon>Dikarya</taxon>
        <taxon>Basidiomycota</taxon>
        <taxon>Agaricomycotina</taxon>
        <taxon>Agaricomycetes</taxon>
        <taxon>Agaricomycetidae</taxon>
        <taxon>Agaricales</taxon>
        <taxon>Marasmiineae</taxon>
        <taxon>Omphalotaceae</taxon>
        <taxon>Collybiopsis</taxon>
        <taxon>Collybiopsis luxurians</taxon>
    </lineage>
</organism>
<dbReference type="OrthoDB" id="19861at2759"/>
<evidence type="ECO:0000313" key="1">
    <source>
        <dbReference type="EMBL" id="KIK51868.1"/>
    </source>
</evidence>
<dbReference type="AlphaFoldDB" id="A0A0D0CAI7"/>
<sequence>MSIVNEADEKHKHSCLLLDSSNKSTFLVYFLAIQLSLAKPTFFYNGVTAYFDKTGAYQVFSTDQDDYTPFLNFHHTMCLLDSDHNAVPPKFWLKRGHLFMVLASSPKETQYKEYKKHQYLSQIIAKPPTFHEAMHVALLQDTWDTYSPNLCLGAAVVLDGQQAIDKYYQKLEEAIFVVHSYSMVECPMVLKHCIHSGMIMCLLIQAAEKKKLRDRGAPYQFFSLSLSTAPSLDYLFEILGIEKLAGGYSSTLWSLEGRANLPLSLAQLPIIFFNNQSHSDATKKHRYFYVPLQKNNSIYNAFCYQDGMGLGFQKTISKSHTIKKPGLLALHQRLCTAGVSQCIFIIITPKDTNFKLPTDLECLNKKPHFEFYKLELDFLPAYDMYFWDFFESGCVELETDAMQID</sequence>